<feature type="domain" description="Reverse transcriptase zinc-binding" evidence="2">
    <location>
        <begin position="45"/>
        <end position="127"/>
    </location>
</feature>
<dbReference type="EnsemblPlants" id="evm.model.09.334">
    <property type="protein sequence ID" value="cds.evm.model.09.334"/>
    <property type="gene ID" value="evm.TU.09.334"/>
</dbReference>
<dbReference type="GO" id="GO:0003676">
    <property type="term" value="F:nucleic acid binding"/>
    <property type="evidence" value="ECO:0007669"/>
    <property type="project" value="InterPro"/>
</dbReference>
<feature type="domain" description="RNase H type-1" evidence="1">
    <location>
        <begin position="223"/>
        <end position="331"/>
    </location>
</feature>
<evidence type="ECO:0000259" key="1">
    <source>
        <dbReference type="Pfam" id="PF13456"/>
    </source>
</evidence>
<dbReference type="AlphaFoldDB" id="A0A803QFT8"/>
<organism evidence="3 4">
    <name type="scientific">Cannabis sativa</name>
    <name type="common">Hemp</name>
    <name type="synonym">Marijuana</name>
    <dbReference type="NCBI Taxonomy" id="3483"/>
    <lineage>
        <taxon>Eukaryota</taxon>
        <taxon>Viridiplantae</taxon>
        <taxon>Streptophyta</taxon>
        <taxon>Embryophyta</taxon>
        <taxon>Tracheophyta</taxon>
        <taxon>Spermatophyta</taxon>
        <taxon>Magnoliopsida</taxon>
        <taxon>eudicotyledons</taxon>
        <taxon>Gunneridae</taxon>
        <taxon>Pentapetalae</taxon>
        <taxon>rosids</taxon>
        <taxon>fabids</taxon>
        <taxon>Rosales</taxon>
        <taxon>Cannabaceae</taxon>
        <taxon>Cannabis</taxon>
    </lineage>
</organism>
<evidence type="ECO:0008006" key="5">
    <source>
        <dbReference type="Google" id="ProtNLM"/>
    </source>
</evidence>
<dbReference type="PANTHER" id="PTHR47074:SF11">
    <property type="entry name" value="REVERSE TRANSCRIPTASE-LIKE PROTEIN"/>
    <property type="match status" value="1"/>
</dbReference>
<dbReference type="InterPro" id="IPR044730">
    <property type="entry name" value="RNase_H-like_dom_plant"/>
</dbReference>
<dbReference type="InterPro" id="IPR026960">
    <property type="entry name" value="RVT-Znf"/>
</dbReference>
<dbReference type="InterPro" id="IPR002156">
    <property type="entry name" value="RNaseH_domain"/>
</dbReference>
<reference evidence="3" key="2">
    <citation type="submission" date="2021-03" db="UniProtKB">
        <authorList>
            <consortium name="EnsemblPlants"/>
        </authorList>
    </citation>
    <scope>IDENTIFICATION</scope>
</reference>
<dbReference type="Gene3D" id="3.30.420.10">
    <property type="entry name" value="Ribonuclease H-like superfamily/Ribonuclease H"/>
    <property type="match status" value="1"/>
</dbReference>
<dbReference type="InterPro" id="IPR012337">
    <property type="entry name" value="RNaseH-like_sf"/>
</dbReference>
<evidence type="ECO:0000313" key="4">
    <source>
        <dbReference type="Proteomes" id="UP000596661"/>
    </source>
</evidence>
<evidence type="ECO:0000313" key="3">
    <source>
        <dbReference type="EnsemblPlants" id="cds.evm.model.09.334"/>
    </source>
</evidence>
<keyword evidence="4" id="KW-1185">Reference proteome</keyword>
<dbReference type="GO" id="GO:0004523">
    <property type="term" value="F:RNA-DNA hybrid ribonuclease activity"/>
    <property type="evidence" value="ECO:0007669"/>
    <property type="project" value="InterPro"/>
</dbReference>
<dbReference type="InterPro" id="IPR036397">
    <property type="entry name" value="RNaseH_sf"/>
</dbReference>
<accession>A0A803QFT8</accession>
<sequence length="356" mass="40205">MVRWWIFSIPRGYPAMSGRDVLEVPRLSFVAKDELFWKFAPDGFFLVKRAFLARIRDRGLHETLWSSLWKVTGPERIKIFLWRLARDILPFGSRLQHIFGNSSHCVLCNSGEDSPLHLFFHCDVAVQWYPLGERDIARFSTYAISLCFVLWRARNSSFHEGHHPVVPKIQHEISLLVADCSVVATPSFDQQGSILVGEEDSWGGLWSDVNVFVDAAIRGEFGIVAVLVLDRSGAVIEAATAKRKVSSPSVAELEAFHWGCCRILQSEWRNVSIFFDCQSVVKGLAAGFSPEWKARGLFDATRNLLNLLPRCHFHRIPRRLNSGVHNLAAWAASNSSYKLFSSREVAPFVATMNLGC</sequence>
<proteinExistence type="predicted"/>
<name>A0A803QFT8_CANSA</name>
<evidence type="ECO:0000259" key="2">
    <source>
        <dbReference type="Pfam" id="PF13966"/>
    </source>
</evidence>
<dbReference type="PANTHER" id="PTHR47074">
    <property type="entry name" value="BNAC02G40300D PROTEIN"/>
    <property type="match status" value="1"/>
</dbReference>
<dbReference type="EMBL" id="UZAU01000723">
    <property type="status" value="NOT_ANNOTATED_CDS"/>
    <property type="molecule type" value="Genomic_DNA"/>
</dbReference>
<dbReference type="Pfam" id="PF13966">
    <property type="entry name" value="zf-RVT"/>
    <property type="match status" value="1"/>
</dbReference>
<dbReference type="CDD" id="cd06222">
    <property type="entry name" value="RNase_H_like"/>
    <property type="match status" value="1"/>
</dbReference>
<dbReference type="Gramene" id="evm.model.09.334">
    <property type="protein sequence ID" value="cds.evm.model.09.334"/>
    <property type="gene ID" value="evm.TU.09.334"/>
</dbReference>
<protein>
    <recommendedName>
        <fullName evidence="5">Reverse transcriptase zinc-binding domain-containing protein</fullName>
    </recommendedName>
</protein>
<reference evidence="3" key="1">
    <citation type="submission" date="2018-11" db="EMBL/GenBank/DDBJ databases">
        <authorList>
            <person name="Grassa J C."/>
        </authorList>
    </citation>
    <scope>NUCLEOTIDE SEQUENCE [LARGE SCALE GENOMIC DNA]</scope>
</reference>
<dbReference type="SUPFAM" id="SSF53098">
    <property type="entry name" value="Ribonuclease H-like"/>
    <property type="match status" value="1"/>
</dbReference>
<dbReference type="InterPro" id="IPR052929">
    <property type="entry name" value="RNase_H-like_EbsB-rel"/>
</dbReference>
<dbReference type="Proteomes" id="UP000596661">
    <property type="component" value="Chromosome 9"/>
</dbReference>
<dbReference type="Pfam" id="PF13456">
    <property type="entry name" value="RVT_3"/>
    <property type="match status" value="1"/>
</dbReference>